<organism evidence="2 3">
    <name type="scientific">Mugilogobius chulae</name>
    <name type="common">yellowstripe goby</name>
    <dbReference type="NCBI Taxonomy" id="88201"/>
    <lineage>
        <taxon>Eukaryota</taxon>
        <taxon>Metazoa</taxon>
        <taxon>Chordata</taxon>
        <taxon>Craniata</taxon>
        <taxon>Vertebrata</taxon>
        <taxon>Euteleostomi</taxon>
        <taxon>Actinopterygii</taxon>
        <taxon>Neopterygii</taxon>
        <taxon>Teleostei</taxon>
        <taxon>Neoteleostei</taxon>
        <taxon>Acanthomorphata</taxon>
        <taxon>Gobiaria</taxon>
        <taxon>Gobiiformes</taxon>
        <taxon>Gobioidei</taxon>
        <taxon>Gobiidae</taxon>
        <taxon>Gobionellinae</taxon>
        <taxon>Mugilogobius</taxon>
    </lineage>
</organism>
<dbReference type="PANTHER" id="PTHR17085:SF3">
    <property type="entry name" value="NUCLEAR RECEPTOR COACTIVATOR 4"/>
    <property type="match status" value="1"/>
</dbReference>
<dbReference type="AlphaFoldDB" id="A0AAW0MJP4"/>
<sequence>MASRREAEKRQKNTRSDLWGQCSEALQQVEEAVGGVLKTEKELRLNTAEVRAQVHSAMSRQQEALRCRELWLLSQIEIIEQVKSETLQQQLLQINQVAAQLDLISDQLQKQPISNELKNHLTNQLSSVLQSESGPGPGPGPD</sequence>
<gene>
    <name evidence="2" type="ORF">WMY93_032426</name>
</gene>
<dbReference type="EMBL" id="JBBPFD010000035">
    <property type="protein sequence ID" value="KAK7880936.1"/>
    <property type="molecule type" value="Genomic_DNA"/>
</dbReference>
<dbReference type="Proteomes" id="UP001460270">
    <property type="component" value="Unassembled WGS sequence"/>
</dbReference>
<name>A0AAW0MJP4_9GOBI</name>
<dbReference type="GO" id="GO:0009725">
    <property type="term" value="P:response to hormone"/>
    <property type="evidence" value="ECO:0007669"/>
    <property type="project" value="TreeGrafter"/>
</dbReference>
<dbReference type="InterPro" id="IPR039947">
    <property type="entry name" value="NCoA-4"/>
</dbReference>
<evidence type="ECO:0000259" key="1">
    <source>
        <dbReference type="Pfam" id="PF12489"/>
    </source>
</evidence>
<comment type="caution">
    <text evidence="2">The sequence shown here is derived from an EMBL/GenBank/DDBJ whole genome shotgun (WGS) entry which is preliminary data.</text>
</comment>
<dbReference type="InterPro" id="IPR022174">
    <property type="entry name" value="NCOA4_N"/>
</dbReference>
<feature type="domain" description="Nuclear receptor coactivator 4 N-terminal" evidence="1">
    <location>
        <begin position="40"/>
        <end position="126"/>
    </location>
</feature>
<protein>
    <recommendedName>
        <fullName evidence="1">Nuclear receptor coactivator 4 N-terminal domain-containing protein</fullName>
    </recommendedName>
</protein>
<evidence type="ECO:0000313" key="3">
    <source>
        <dbReference type="Proteomes" id="UP001460270"/>
    </source>
</evidence>
<proteinExistence type="predicted"/>
<dbReference type="GO" id="GO:0003713">
    <property type="term" value="F:transcription coactivator activity"/>
    <property type="evidence" value="ECO:0007669"/>
    <property type="project" value="InterPro"/>
</dbReference>
<reference evidence="3" key="1">
    <citation type="submission" date="2024-04" db="EMBL/GenBank/DDBJ databases">
        <title>Salinicola lusitanus LLJ914,a marine bacterium isolated from the Okinawa Trough.</title>
        <authorList>
            <person name="Li J."/>
        </authorList>
    </citation>
    <scope>NUCLEOTIDE SEQUENCE [LARGE SCALE GENOMIC DNA]</scope>
</reference>
<dbReference type="Pfam" id="PF12489">
    <property type="entry name" value="ARA70"/>
    <property type="match status" value="1"/>
</dbReference>
<dbReference type="GO" id="GO:0006879">
    <property type="term" value="P:intracellular iron ion homeostasis"/>
    <property type="evidence" value="ECO:0007669"/>
    <property type="project" value="InterPro"/>
</dbReference>
<accession>A0AAW0MJP4</accession>
<dbReference type="PANTHER" id="PTHR17085">
    <property type="entry name" value="NUCLEAR RECEPTOR COACTIVATOR 4"/>
    <property type="match status" value="1"/>
</dbReference>
<evidence type="ECO:0000313" key="2">
    <source>
        <dbReference type="EMBL" id="KAK7880936.1"/>
    </source>
</evidence>
<keyword evidence="3" id="KW-1185">Reference proteome</keyword>